<reference evidence="1" key="1">
    <citation type="submission" date="2021-04" db="EMBL/GenBank/DDBJ databases">
        <title>Taxonomic assessment of Weissella genus.</title>
        <authorList>
            <person name="Fanelli F."/>
            <person name="Chieffi D."/>
            <person name="Dell'Aquila A."/>
            <person name="Gyu-Sung C."/>
            <person name="Franz C.M.A.P."/>
            <person name="Fusco V."/>
        </authorList>
    </citation>
    <scope>NUCLEOTIDE SEQUENCE</scope>
    <source>
        <strain evidence="1">LMG 25373</strain>
    </source>
</reference>
<comment type="caution">
    <text evidence="1">The sequence shown here is derived from an EMBL/GenBank/DDBJ whole genome shotgun (WGS) entry which is preliminary data.</text>
</comment>
<dbReference type="Proteomes" id="UP001057481">
    <property type="component" value="Unassembled WGS sequence"/>
</dbReference>
<sequence>MVDELTFKRELNDIQDELVTYHNTNGAYQLFKLFGEKYADLLVVTDTEDTIHRYFSDTIAMTLFNAIDAHDWSVEVEHLALPISQYYFIKAELLDAKDDNYAEALLNYGIGLTLEPTNVPAALKVVALATRHQDWPTVQKWATYAWQYAYQVADVAAVFEALANYTYSYQHNAHVGVVLLTISCAFNETNGRIAKLSTWNEQLSLPLDDLTDADFALVTDAGLPINYNEAIEVALTEFGTTLLEMELTAQAKTLYQDLLTLTDDEDYAEILSEL</sequence>
<gene>
    <name evidence="1" type="ORF">KAK10_05410</name>
</gene>
<organism evidence="1 2">
    <name type="scientific">Periweissella beninensis</name>
    <dbReference type="NCBI Taxonomy" id="504936"/>
    <lineage>
        <taxon>Bacteria</taxon>
        <taxon>Bacillati</taxon>
        <taxon>Bacillota</taxon>
        <taxon>Bacilli</taxon>
        <taxon>Lactobacillales</taxon>
        <taxon>Lactobacillaceae</taxon>
        <taxon>Periweissella</taxon>
    </lineage>
</organism>
<dbReference type="RefSeq" id="WP_205142795.1">
    <property type="nucleotide sequence ID" value="NZ_JAFBDN010000001.1"/>
</dbReference>
<name>A0ABT0VI86_9LACO</name>
<protein>
    <submittedName>
        <fullName evidence="1">Uncharacterized protein</fullName>
    </submittedName>
</protein>
<evidence type="ECO:0000313" key="2">
    <source>
        <dbReference type="Proteomes" id="UP001057481"/>
    </source>
</evidence>
<proteinExistence type="predicted"/>
<dbReference type="EMBL" id="JAGMVS010000062">
    <property type="protein sequence ID" value="MCM2437345.1"/>
    <property type="molecule type" value="Genomic_DNA"/>
</dbReference>
<evidence type="ECO:0000313" key="1">
    <source>
        <dbReference type="EMBL" id="MCM2437345.1"/>
    </source>
</evidence>
<keyword evidence="2" id="KW-1185">Reference proteome</keyword>
<accession>A0ABT0VI86</accession>